<feature type="non-terminal residue" evidence="1">
    <location>
        <position position="1"/>
    </location>
</feature>
<proteinExistence type="predicted"/>
<protein>
    <submittedName>
        <fullName evidence="1">7-hydroxymethyl chlorophyll a reductase chloroplastic-like</fullName>
    </submittedName>
</protein>
<dbReference type="AlphaFoldDB" id="A0A392RCI4"/>
<dbReference type="GO" id="GO:0009507">
    <property type="term" value="C:chloroplast"/>
    <property type="evidence" value="ECO:0007669"/>
    <property type="project" value="TreeGrafter"/>
</dbReference>
<organism evidence="1 2">
    <name type="scientific">Trifolium medium</name>
    <dbReference type="NCBI Taxonomy" id="97028"/>
    <lineage>
        <taxon>Eukaryota</taxon>
        <taxon>Viridiplantae</taxon>
        <taxon>Streptophyta</taxon>
        <taxon>Embryophyta</taxon>
        <taxon>Tracheophyta</taxon>
        <taxon>Spermatophyta</taxon>
        <taxon>Magnoliopsida</taxon>
        <taxon>eudicotyledons</taxon>
        <taxon>Gunneridae</taxon>
        <taxon>Pentapetalae</taxon>
        <taxon>rosids</taxon>
        <taxon>fabids</taxon>
        <taxon>Fabales</taxon>
        <taxon>Fabaceae</taxon>
        <taxon>Papilionoideae</taxon>
        <taxon>50 kb inversion clade</taxon>
        <taxon>NPAAA clade</taxon>
        <taxon>Hologalegina</taxon>
        <taxon>IRL clade</taxon>
        <taxon>Trifolieae</taxon>
        <taxon>Trifolium</taxon>
    </lineage>
</organism>
<dbReference type="EMBL" id="LXQA010212384">
    <property type="protein sequence ID" value="MCI34291.1"/>
    <property type="molecule type" value="Genomic_DNA"/>
</dbReference>
<reference evidence="1 2" key="1">
    <citation type="journal article" date="2018" name="Front. Plant Sci.">
        <title>Red Clover (Trifolium pratense) and Zigzag Clover (T. medium) - A Picture of Genomic Similarities and Differences.</title>
        <authorList>
            <person name="Dluhosova J."/>
            <person name="Istvanek J."/>
            <person name="Nedelnik J."/>
            <person name="Repkova J."/>
        </authorList>
    </citation>
    <scope>NUCLEOTIDE SEQUENCE [LARGE SCALE GENOMIC DNA]</scope>
    <source>
        <strain evidence="2">cv. 10/8</strain>
        <tissue evidence="1">Leaf</tissue>
    </source>
</reference>
<evidence type="ECO:0000313" key="2">
    <source>
        <dbReference type="Proteomes" id="UP000265520"/>
    </source>
</evidence>
<dbReference type="InterPro" id="IPR045220">
    <property type="entry name" value="FRHB/FDHB/HCAR-like"/>
</dbReference>
<comment type="caution">
    <text evidence="1">The sequence shown here is derived from an EMBL/GenBank/DDBJ whole genome shotgun (WGS) entry which is preliminary data.</text>
</comment>
<sequence>IISSIAALRSVEHHLNLDKLYVLGTNCVDNGNRAGLDKFLNAASDSPETVLHYEFMQDYK</sequence>
<feature type="non-terminal residue" evidence="1">
    <location>
        <position position="60"/>
    </location>
</feature>
<dbReference type="PANTHER" id="PTHR31332:SF0">
    <property type="entry name" value="7-HYDROXYMETHYL CHLOROPHYLL A REDUCTASE, CHLOROPLASTIC"/>
    <property type="match status" value="1"/>
</dbReference>
<keyword evidence="2" id="KW-1185">Reference proteome</keyword>
<accession>A0A392RCI4</accession>
<evidence type="ECO:0000313" key="1">
    <source>
        <dbReference type="EMBL" id="MCI34291.1"/>
    </source>
</evidence>
<dbReference type="Proteomes" id="UP000265520">
    <property type="component" value="Unassembled WGS sequence"/>
</dbReference>
<dbReference type="GO" id="GO:0033354">
    <property type="term" value="P:chlorophyll cycle"/>
    <property type="evidence" value="ECO:0007669"/>
    <property type="project" value="TreeGrafter"/>
</dbReference>
<name>A0A392RCI4_9FABA</name>
<dbReference type="PANTHER" id="PTHR31332">
    <property type="entry name" value="7-HYDROXYMETHYL CHLOROPHYLL A REDUCTASE, CHLOROPLASTIC"/>
    <property type="match status" value="1"/>
</dbReference>
<dbReference type="GO" id="GO:0090415">
    <property type="term" value="F:7-hydroxymethyl chlorophyll a reductase activity"/>
    <property type="evidence" value="ECO:0007669"/>
    <property type="project" value="TreeGrafter"/>
</dbReference>